<dbReference type="Gene3D" id="3.30.1340.20">
    <property type="entry name" value="3H domain"/>
    <property type="match status" value="1"/>
</dbReference>
<keyword evidence="5" id="KW-1185">Reference proteome</keyword>
<dbReference type="EMBL" id="SLXA01000006">
    <property type="protein sequence ID" value="TCO84631.1"/>
    <property type="molecule type" value="Genomic_DNA"/>
</dbReference>
<feature type="domain" description="3H" evidence="2">
    <location>
        <begin position="104"/>
        <end position="199"/>
    </location>
</feature>
<feature type="binding site" evidence="1">
    <location>
        <position position="176"/>
    </location>
    <ligand>
        <name>Ni(2+)</name>
        <dbReference type="ChEBI" id="CHEBI:49786"/>
    </ligand>
</feature>
<comment type="caution">
    <text evidence="4">The sequence shown here is derived from an EMBL/GenBank/DDBJ whole genome shotgun (WGS) entry which is preliminary data.</text>
</comment>
<dbReference type="Proteomes" id="UP000295711">
    <property type="component" value="Unassembled WGS sequence"/>
</dbReference>
<dbReference type="InterPro" id="IPR035922">
    <property type="entry name" value="3H_dom_sf"/>
</dbReference>
<dbReference type="InterPro" id="IPR004173">
    <property type="entry name" value="3H_domain"/>
</dbReference>
<dbReference type="PANTHER" id="PTHR40068:SF1">
    <property type="entry name" value="TRANSCRIPTION REPRESSOR NIAR-RELATED"/>
    <property type="match status" value="1"/>
</dbReference>
<protein>
    <recommendedName>
        <fullName evidence="6">Transcriptional regulator</fullName>
    </recommendedName>
</protein>
<feature type="binding site" evidence="1">
    <location>
        <position position="107"/>
    </location>
    <ligand>
        <name>Ni(2+)</name>
        <dbReference type="ChEBI" id="CHEBI:49786"/>
    </ligand>
</feature>
<dbReference type="InterPro" id="IPR026043">
    <property type="entry name" value="NadR"/>
</dbReference>
<feature type="binding site" evidence="1">
    <location>
        <position position="115"/>
    </location>
    <ligand>
        <name>Ni(2+)</name>
        <dbReference type="ChEBI" id="CHEBI:49786"/>
    </ligand>
</feature>
<gene>
    <name evidence="4" type="ORF">EV212_10658</name>
</gene>
<dbReference type="PIRSF" id="PIRSF037847">
    <property type="entry name" value="NiaR"/>
    <property type="match status" value="1"/>
</dbReference>
<evidence type="ECO:0000313" key="5">
    <source>
        <dbReference type="Proteomes" id="UP000295711"/>
    </source>
</evidence>
<dbReference type="AlphaFoldDB" id="A0A4R2LWU1"/>
<evidence type="ECO:0000259" key="3">
    <source>
        <dbReference type="Pfam" id="PF08279"/>
    </source>
</evidence>
<sequence>MKKYVTYVNSCAIIIKKLYDMTVLEWVNGMVEGDVRREKLLDILKNSSGPVSGSSLSRQLGVSRQVIVQDIALLRAGNAEIFATPKGYILYTQGPAKKYRRSFMVNHTKEQIVDELSLIVDNGGKVLNVIVAHDVYGQIQADLILENKEDVMEFYERMGSSKAGPLLQISNGMHIHTVEASSERILDNIERDLKARGYLVIQ</sequence>
<proteinExistence type="predicted"/>
<dbReference type="GO" id="GO:0046872">
    <property type="term" value="F:metal ion binding"/>
    <property type="evidence" value="ECO:0007669"/>
    <property type="project" value="UniProtKB-KW"/>
</dbReference>
<evidence type="ECO:0000259" key="2">
    <source>
        <dbReference type="Pfam" id="PF02829"/>
    </source>
</evidence>
<dbReference type="Pfam" id="PF08279">
    <property type="entry name" value="HTH_11"/>
    <property type="match status" value="1"/>
</dbReference>
<reference evidence="4 5" key="1">
    <citation type="submission" date="2019-03" db="EMBL/GenBank/DDBJ databases">
        <title>Genomic Encyclopedia of Type Strains, Phase IV (KMG-IV): sequencing the most valuable type-strain genomes for metagenomic binning, comparative biology and taxonomic classification.</title>
        <authorList>
            <person name="Goeker M."/>
        </authorList>
    </citation>
    <scope>NUCLEOTIDE SEQUENCE [LARGE SCALE GENOMIC DNA]</scope>
    <source>
        <strain evidence="4 5">DSM 28559</strain>
    </source>
</reference>
<dbReference type="Gene3D" id="1.10.10.10">
    <property type="entry name" value="Winged helix-like DNA-binding domain superfamily/Winged helix DNA-binding domain"/>
    <property type="match status" value="1"/>
</dbReference>
<dbReference type="SUPFAM" id="SSF75500">
    <property type="entry name" value="Putative transcriptional regulator TM1602, C-terminal domain"/>
    <property type="match status" value="1"/>
</dbReference>
<dbReference type="InterPro" id="IPR013196">
    <property type="entry name" value="HTH_11"/>
</dbReference>
<dbReference type="InterPro" id="IPR036388">
    <property type="entry name" value="WH-like_DNA-bd_sf"/>
</dbReference>
<evidence type="ECO:0008006" key="6">
    <source>
        <dbReference type="Google" id="ProtNLM"/>
    </source>
</evidence>
<keyword evidence="1" id="KW-0479">Metal-binding</keyword>
<evidence type="ECO:0000313" key="4">
    <source>
        <dbReference type="EMBL" id="TCO84631.1"/>
    </source>
</evidence>
<feature type="binding site" evidence="1">
    <location>
        <position position="174"/>
    </location>
    <ligand>
        <name>Ni(2+)</name>
        <dbReference type="ChEBI" id="CHEBI:49786"/>
    </ligand>
</feature>
<evidence type="ECO:0000256" key="1">
    <source>
        <dbReference type="PIRSR" id="PIRSR037847-1"/>
    </source>
</evidence>
<feature type="domain" description="Helix-turn-helix type 11" evidence="3">
    <location>
        <begin position="36"/>
        <end position="89"/>
    </location>
</feature>
<dbReference type="PANTHER" id="PTHR40068">
    <property type="entry name" value="TRANSCRIPTION REPRESSOR NIAR-RELATED"/>
    <property type="match status" value="1"/>
</dbReference>
<accession>A0A4R2LWU1</accession>
<dbReference type="SUPFAM" id="SSF46785">
    <property type="entry name" value="Winged helix' DNA-binding domain"/>
    <property type="match status" value="1"/>
</dbReference>
<name>A0A4R2LWU1_9FIRM</name>
<organism evidence="4 5">
    <name type="scientific">Frisingicoccus caecimuris</name>
    <dbReference type="NCBI Taxonomy" id="1796636"/>
    <lineage>
        <taxon>Bacteria</taxon>
        <taxon>Bacillati</taxon>
        <taxon>Bacillota</taxon>
        <taxon>Clostridia</taxon>
        <taxon>Lachnospirales</taxon>
        <taxon>Lachnospiraceae</taxon>
        <taxon>Frisingicoccus</taxon>
    </lineage>
</organism>
<dbReference type="InterPro" id="IPR036390">
    <property type="entry name" value="WH_DNA-bd_sf"/>
</dbReference>
<keyword evidence="1" id="KW-0533">Nickel</keyword>
<dbReference type="Pfam" id="PF02829">
    <property type="entry name" value="3H"/>
    <property type="match status" value="1"/>
</dbReference>